<dbReference type="EMBL" id="BAABDI010000045">
    <property type="protein sequence ID" value="GAA3991814.1"/>
    <property type="molecule type" value="Genomic_DNA"/>
</dbReference>
<dbReference type="Proteomes" id="UP001501556">
    <property type="component" value="Unassembled WGS sequence"/>
</dbReference>
<protein>
    <recommendedName>
        <fullName evidence="4">40-residue YVTN family beta-propeller repeat-containing protein</fullName>
    </recommendedName>
</protein>
<dbReference type="RefSeq" id="WP_345127347.1">
    <property type="nucleotide sequence ID" value="NZ_BAABDI010000045.1"/>
</dbReference>
<dbReference type="InterPro" id="IPR051200">
    <property type="entry name" value="Host-pathogen_enzymatic-act"/>
</dbReference>
<evidence type="ECO:0008006" key="4">
    <source>
        <dbReference type="Google" id="ProtNLM"/>
    </source>
</evidence>
<dbReference type="Pfam" id="PF16819">
    <property type="entry name" value="DUF5074"/>
    <property type="match status" value="1"/>
</dbReference>
<proteinExistence type="predicted"/>
<reference evidence="3" key="1">
    <citation type="journal article" date="2019" name="Int. J. Syst. Evol. Microbiol.">
        <title>The Global Catalogue of Microorganisms (GCM) 10K type strain sequencing project: providing services to taxonomists for standard genome sequencing and annotation.</title>
        <authorList>
            <consortium name="The Broad Institute Genomics Platform"/>
            <consortium name="The Broad Institute Genome Sequencing Center for Infectious Disease"/>
            <person name="Wu L."/>
            <person name="Ma J."/>
        </authorList>
    </citation>
    <scope>NUCLEOTIDE SEQUENCE [LARGE SCALE GENOMIC DNA]</scope>
    <source>
        <strain evidence="3">JCM 17217</strain>
    </source>
</reference>
<evidence type="ECO:0000313" key="3">
    <source>
        <dbReference type="Proteomes" id="UP001501556"/>
    </source>
</evidence>
<name>A0ABP7R3J0_9BACT</name>
<keyword evidence="1" id="KW-0732">Signal</keyword>
<dbReference type="InterPro" id="IPR031815">
    <property type="entry name" value="DUF5074"/>
</dbReference>
<gene>
    <name evidence="2" type="ORF">GCM10022407_40300</name>
</gene>
<organism evidence="2 3">
    <name type="scientific">Hymenobacter antarcticus</name>
    <dbReference type="NCBI Taxonomy" id="486270"/>
    <lineage>
        <taxon>Bacteria</taxon>
        <taxon>Pseudomonadati</taxon>
        <taxon>Bacteroidota</taxon>
        <taxon>Cytophagia</taxon>
        <taxon>Cytophagales</taxon>
        <taxon>Hymenobacteraceae</taxon>
        <taxon>Hymenobacter</taxon>
    </lineage>
</organism>
<accession>A0ABP7R3J0</accession>
<evidence type="ECO:0000313" key="2">
    <source>
        <dbReference type="EMBL" id="GAA3991814.1"/>
    </source>
</evidence>
<dbReference type="Gene3D" id="2.130.10.10">
    <property type="entry name" value="YVTN repeat-like/Quinoprotein amine dehydrogenase"/>
    <property type="match status" value="1"/>
</dbReference>
<keyword evidence="3" id="KW-1185">Reference proteome</keyword>
<sequence>MKYAIPSFRLTATALVALALTTACDPATEIAPIPAVTVTNSVYVINEGSTNGAVSLYDKATKMVQADRFAAANSGRKLGPFLQSMTVVNDNGYLVVNGADEVQVVKMADFTAVTTIRGLSQPRFLVAASADKAYLTEWLGGFPNYTGRVSVIDLKTNTVTKQIAVGSAPDEMLLLDGRLYVTASYGNALTVINTTTDAVETTVAMPDGPKNILRDGKGNIWVLCSKYLATTDYLVRFAPSATAVGQQVRIAFPSSYVNGNLRTNAAGSKIYASLGSGTYVLEPTATALPAAPLIRRNFYGLGIDPQDNTIYAGTGFTGRDKVIRYTMTGAPIDSFNAVVGPNGFLFR</sequence>
<comment type="caution">
    <text evidence="2">The sequence shown here is derived from an EMBL/GenBank/DDBJ whole genome shotgun (WGS) entry which is preliminary data.</text>
</comment>
<dbReference type="InterPro" id="IPR015943">
    <property type="entry name" value="WD40/YVTN_repeat-like_dom_sf"/>
</dbReference>
<dbReference type="PANTHER" id="PTHR47197:SF3">
    <property type="entry name" value="DIHYDRO-HEME D1 DEHYDROGENASE"/>
    <property type="match status" value="1"/>
</dbReference>
<evidence type="ECO:0000256" key="1">
    <source>
        <dbReference type="SAM" id="SignalP"/>
    </source>
</evidence>
<feature type="signal peptide" evidence="1">
    <location>
        <begin position="1"/>
        <end position="19"/>
    </location>
</feature>
<dbReference type="PANTHER" id="PTHR47197">
    <property type="entry name" value="PROTEIN NIRF"/>
    <property type="match status" value="1"/>
</dbReference>
<dbReference type="SUPFAM" id="SSF63829">
    <property type="entry name" value="Calcium-dependent phosphotriesterase"/>
    <property type="match status" value="1"/>
</dbReference>
<feature type="chain" id="PRO_5045707227" description="40-residue YVTN family beta-propeller repeat-containing protein" evidence="1">
    <location>
        <begin position="20"/>
        <end position="347"/>
    </location>
</feature>